<evidence type="ECO:0000313" key="3">
    <source>
        <dbReference type="EMBL" id="APM39040.1"/>
    </source>
</evidence>
<feature type="region of interest" description="Disordered" evidence="1">
    <location>
        <begin position="124"/>
        <end position="153"/>
    </location>
</feature>
<feature type="transmembrane region" description="Helical" evidence="2">
    <location>
        <begin position="73"/>
        <end position="93"/>
    </location>
</feature>
<protein>
    <submittedName>
        <fullName evidence="3">Uncharacterized protein</fullName>
    </submittedName>
</protein>
<organism evidence="3 4">
    <name type="scientific">Clostridium kluyveri</name>
    <dbReference type="NCBI Taxonomy" id="1534"/>
    <lineage>
        <taxon>Bacteria</taxon>
        <taxon>Bacillati</taxon>
        <taxon>Bacillota</taxon>
        <taxon>Clostridia</taxon>
        <taxon>Eubacteriales</taxon>
        <taxon>Clostridiaceae</taxon>
        <taxon>Clostridium</taxon>
    </lineage>
</organism>
<keyword evidence="2" id="KW-0472">Membrane</keyword>
<sequence length="153" mass="17055">MKFESKRVSKKSSKFSSWTAFYIAALVTLLVGIALLVNDIILFRKTVNQYVAQGYSANVVLGQLVPSQLLPGIFQFIGLYGGIVCILIGIGIINKKLSKIFGESYNCDDNSQEDIKEQEVIDVNEVEDVEGEKDTEVEKQDENKDIGETNKEQ</sequence>
<dbReference type="RefSeq" id="WP_073538678.1">
    <property type="nucleotide sequence ID" value="NZ_CP018335.1"/>
</dbReference>
<evidence type="ECO:0000256" key="2">
    <source>
        <dbReference type="SAM" id="Phobius"/>
    </source>
</evidence>
<reference evidence="3 4" key="1">
    <citation type="submission" date="2016-12" db="EMBL/GenBank/DDBJ databases">
        <title>Complete genome sequence of Clostridium kluyveri JZZ isolated from the pit mud of a Chinese flavor liquor-making factory.</title>
        <authorList>
            <person name="Wang Y."/>
        </authorList>
    </citation>
    <scope>NUCLEOTIDE SEQUENCE [LARGE SCALE GENOMIC DNA]</scope>
    <source>
        <strain evidence="3 4">JZZ</strain>
    </source>
</reference>
<evidence type="ECO:0000256" key="1">
    <source>
        <dbReference type="SAM" id="MobiDB-lite"/>
    </source>
</evidence>
<proteinExistence type="predicted"/>
<keyword evidence="2" id="KW-1133">Transmembrane helix</keyword>
<evidence type="ECO:0000313" key="4">
    <source>
        <dbReference type="Proteomes" id="UP000184604"/>
    </source>
</evidence>
<keyword evidence="2" id="KW-0812">Transmembrane</keyword>
<feature type="transmembrane region" description="Helical" evidence="2">
    <location>
        <begin position="21"/>
        <end position="43"/>
    </location>
</feature>
<gene>
    <name evidence="3" type="ORF">BS101_09920</name>
</gene>
<dbReference type="EMBL" id="CP018335">
    <property type="protein sequence ID" value="APM39040.1"/>
    <property type="molecule type" value="Genomic_DNA"/>
</dbReference>
<dbReference type="Proteomes" id="UP000184604">
    <property type="component" value="Chromosome"/>
</dbReference>
<name>A0A1L5F8A2_CLOKL</name>
<accession>A0A1L5F8A2</accession>
<dbReference type="AlphaFoldDB" id="A0A1L5F8A2"/>
<feature type="compositionally biased region" description="Basic and acidic residues" evidence="1">
    <location>
        <begin position="132"/>
        <end position="153"/>
    </location>
</feature>
<dbReference type="OrthoDB" id="1937445at2"/>